<accession>A0A6A3B9V9</accession>
<reference evidence="1" key="1">
    <citation type="submission" date="2019-09" db="EMBL/GenBank/DDBJ databases">
        <title>Draft genome information of white flower Hibiscus syriacus.</title>
        <authorList>
            <person name="Kim Y.-M."/>
        </authorList>
    </citation>
    <scope>NUCLEOTIDE SEQUENCE [LARGE SCALE GENOMIC DNA]</scope>
    <source>
        <strain evidence="1">YM2019G1</strain>
    </source>
</reference>
<dbReference type="EMBL" id="VEPZ02000895">
    <property type="protein sequence ID" value="KAE8712478.1"/>
    <property type="molecule type" value="Genomic_DNA"/>
</dbReference>
<proteinExistence type="predicted"/>
<dbReference type="PANTHER" id="PTHR11439:SF467">
    <property type="entry name" value="INTEGRASE CATALYTIC DOMAIN-CONTAINING PROTEIN"/>
    <property type="match status" value="1"/>
</dbReference>
<dbReference type="AlphaFoldDB" id="A0A6A3B9V9"/>
<gene>
    <name evidence="1" type="ORF">F3Y22_tig00110253pilonHSYRG00036</name>
</gene>
<protein>
    <submittedName>
        <fullName evidence="1">Uncharacterized protein</fullName>
    </submittedName>
</protein>
<sequence length="482" mass="53347">MVIGLTVDSAVDELKVTEKNIYLNVIIPTDPNASRKTISFYSKRVWNFKLSNNSVSNMFTYAGFNESYNIQRMISHILPKRTSTSVGMRGLSPSISFTAWCLFGSRFSVKFNRDKFEEEAPLALLGSVNKLSSEVKGDVEEELTFLGFHFFISTSIHGLNASSEAELSDVGGYTGGTSDAVKMKPDGSVDRLKARLVAKGYSQMVGRDFSETFSIVVRANDIVITGCRVIEVDVIVQAINEEFPLKDLGQSNLDESTPTLTHMVLAPKLKASDGQLFGDVHLYRSIVGGLQYVCLTRPGIAYDVNKVNQYMNSPCDTHWRAVKRILRYLNETLEYGLFFSQSGNFSLVFYTDADWVASVEDRRSTTDYCVYLGEQVANILTKPFSPAVDMRSRLGVKSWAEINSTSLGERVKITKNCANEKEKSRKSSKKLAVTDKVLLGNSGRGVPTNPLPSPGCQSANMTPLAFAATTTNVVVYAPRLRY</sequence>
<organism evidence="1 2">
    <name type="scientific">Hibiscus syriacus</name>
    <name type="common">Rose of Sharon</name>
    <dbReference type="NCBI Taxonomy" id="106335"/>
    <lineage>
        <taxon>Eukaryota</taxon>
        <taxon>Viridiplantae</taxon>
        <taxon>Streptophyta</taxon>
        <taxon>Embryophyta</taxon>
        <taxon>Tracheophyta</taxon>
        <taxon>Spermatophyta</taxon>
        <taxon>Magnoliopsida</taxon>
        <taxon>eudicotyledons</taxon>
        <taxon>Gunneridae</taxon>
        <taxon>Pentapetalae</taxon>
        <taxon>rosids</taxon>
        <taxon>malvids</taxon>
        <taxon>Malvales</taxon>
        <taxon>Malvaceae</taxon>
        <taxon>Malvoideae</taxon>
        <taxon>Hibiscus</taxon>
    </lineage>
</organism>
<evidence type="ECO:0000313" key="1">
    <source>
        <dbReference type="EMBL" id="KAE8712478.1"/>
    </source>
</evidence>
<comment type="caution">
    <text evidence="1">The sequence shown here is derived from an EMBL/GenBank/DDBJ whole genome shotgun (WGS) entry which is preliminary data.</text>
</comment>
<keyword evidence="2" id="KW-1185">Reference proteome</keyword>
<name>A0A6A3B9V9_HIBSY</name>
<dbReference type="Proteomes" id="UP000436088">
    <property type="component" value="Unassembled WGS sequence"/>
</dbReference>
<evidence type="ECO:0000313" key="2">
    <source>
        <dbReference type="Proteomes" id="UP000436088"/>
    </source>
</evidence>
<dbReference type="PANTHER" id="PTHR11439">
    <property type="entry name" value="GAG-POL-RELATED RETROTRANSPOSON"/>
    <property type="match status" value="1"/>
</dbReference>